<name>F5Y3K0_RAMTT</name>
<dbReference type="PRINTS" id="PR00081">
    <property type="entry name" value="GDHRDH"/>
</dbReference>
<dbReference type="Proteomes" id="UP000008385">
    <property type="component" value="Chromosome"/>
</dbReference>
<dbReference type="SMART" id="SM00822">
    <property type="entry name" value="PKS_KR"/>
    <property type="match status" value="1"/>
</dbReference>
<accession>F5Y3K0</accession>
<dbReference type="Pfam" id="PF00106">
    <property type="entry name" value="adh_short"/>
    <property type="match status" value="1"/>
</dbReference>
<dbReference type="InterPro" id="IPR036291">
    <property type="entry name" value="NAD(P)-bd_dom_sf"/>
</dbReference>
<dbReference type="PRINTS" id="PR00080">
    <property type="entry name" value="SDRFAMILY"/>
</dbReference>
<proteinExistence type="inferred from homology"/>
<dbReference type="KEGG" id="rta:Rta_13880"/>
<dbReference type="Gene3D" id="3.40.50.720">
    <property type="entry name" value="NAD(P)-binding Rossmann-like Domain"/>
    <property type="match status" value="1"/>
</dbReference>
<evidence type="ECO:0000259" key="4">
    <source>
        <dbReference type="SMART" id="SM00822"/>
    </source>
</evidence>
<dbReference type="InterPro" id="IPR051911">
    <property type="entry name" value="SDR_oxidoreductase"/>
</dbReference>
<dbReference type="HOGENOM" id="CLU_010194_2_9_4"/>
<evidence type="ECO:0000313" key="6">
    <source>
        <dbReference type="Proteomes" id="UP000008385"/>
    </source>
</evidence>
<dbReference type="PANTHER" id="PTHR43976:SF16">
    <property type="entry name" value="SHORT-CHAIN DEHYDROGENASE_REDUCTASE FAMILY PROTEIN"/>
    <property type="match status" value="1"/>
</dbReference>
<evidence type="ECO:0000256" key="3">
    <source>
        <dbReference type="RuleBase" id="RU000363"/>
    </source>
</evidence>
<keyword evidence="2" id="KW-0560">Oxidoreductase</keyword>
<dbReference type="CDD" id="cd05374">
    <property type="entry name" value="17beta-HSD-like_SDR_c"/>
    <property type="match status" value="1"/>
</dbReference>
<reference evidence="6" key="1">
    <citation type="submission" date="2006-01" db="EMBL/GenBank/DDBJ databases">
        <title>Genome of the cyst-dividing bacterium Ramlibacter tataouinensis.</title>
        <authorList>
            <person name="Barakat M."/>
            <person name="Ortet P."/>
            <person name="De Luca G."/>
            <person name="Jourlin-Castelli C."/>
            <person name="Ansaldi M."/>
            <person name="Py B."/>
            <person name="Fichant G."/>
            <person name="Coutinho P."/>
            <person name="Voulhoux R."/>
            <person name="Bastien O."/>
            <person name="Roy S."/>
            <person name="Marechal E."/>
            <person name="Henrissat B."/>
            <person name="Quentin Y."/>
            <person name="Noirot P."/>
            <person name="Filloux A."/>
            <person name="Mejean V."/>
            <person name="DuBow M."/>
            <person name="Barras F."/>
            <person name="Heulin T."/>
        </authorList>
    </citation>
    <scope>NUCLEOTIDE SEQUENCE [LARGE SCALE GENOMIC DNA]</scope>
    <source>
        <strain evidence="6">ATCC BAA-407 / DSM 14655 / LMG 21543 / TTB310</strain>
    </source>
</reference>
<dbReference type="OrthoDB" id="9789083at2"/>
<dbReference type="SUPFAM" id="SSF51735">
    <property type="entry name" value="NAD(P)-binding Rossmann-fold domains"/>
    <property type="match status" value="1"/>
</dbReference>
<dbReference type="PANTHER" id="PTHR43976">
    <property type="entry name" value="SHORT CHAIN DEHYDROGENASE"/>
    <property type="match status" value="1"/>
</dbReference>
<dbReference type="STRING" id="365046.Rta_13880"/>
<sequence>MNPKNWLITGTSSGLGRQLAERLLERGDRVFATLRRAEALADLQRRHPDRLQVGVLDVTDGAAVPRVVDDAFRVFGRVDVVVSNAGFGLFGAAEELSDEQIAHQIDTNLVGSMRVIRAALPHLRGQGGGRVLQLSSEGGQTAYPGFSAYHASKWGIEGFIEAVAQEVAPFRIFFTIAQPGPTRTNFGASLVTAPAMPAYGASAVRQVRDGFADGSFPVRGDADRMAQAMIAAMDAGVAPARLTLGTAAYERIHTALTGRLAALEGQRDLALSCDSEAA</sequence>
<dbReference type="EMBL" id="CP000245">
    <property type="protein sequence ID" value="AEG92474.1"/>
    <property type="molecule type" value="Genomic_DNA"/>
</dbReference>
<dbReference type="NCBIfam" id="NF005065">
    <property type="entry name" value="PRK06482.1"/>
    <property type="match status" value="1"/>
</dbReference>
<evidence type="ECO:0000256" key="2">
    <source>
        <dbReference type="ARBA" id="ARBA00023002"/>
    </source>
</evidence>
<dbReference type="GO" id="GO:0016491">
    <property type="term" value="F:oxidoreductase activity"/>
    <property type="evidence" value="ECO:0007669"/>
    <property type="project" value="UniProtKB-KW"/>
</dbReference>
<protein>
    <submittedName>
        <fullName evidence="5">Oxidoreductases-like protein</fullName>
    </submittedName>
</protein>
<reference evidence="5 6" key="2">
    <citation type="journal article" date="2011" name="PLoS ONE">
        <title>The Cyst-Dividing Bacterium Ramlibacter tataouinensis TTB310 Genome Reveals a Well-Stocked Toolbox for Adaptation to a Desert Environment.</title>
        <authorList>
            <person name="De Luca G."/>
            <person name="Barakat M."/>
            <person name="Ortet P."/>
            <person name="Fochesato S."/>
            <person name="Jourlin-Castelli C."/>
            <person name="Ansaldi M."/>
            <person name="Py B."/>
            <person name="Fichant G."/>
            <person name="Coutinho P.M."/>
            <person name="Voulhoux R."/>
            <person name="Bastien O."/>
            <person name="Marechal E."/>
            <person name="Henrissat B."/>
            <person name="Quentin Y."/>
            <person name="Noirot P."/>
            <person name="Filloux A."/>
            <person name="Mejean V."/>
            <person name="Dubow M.S."/>
            <person name="Barras F."/>
            <person name="Barbe V."/>
            <person name="Weissenbach J."/>
            <person name="Mihalcescu I."/>
            <person name="Vermeglio A."/>
            <person name="Achouak W."/>
            <person name="Heulin T."/>
        </authorList>
    </citation>
    <scope>NUCLEOTIDE SEQUENCE [LARGE SCALE GENOMIC DNA]</scope>
    <source>
        <strain evidence="6">ATCC BAA-407 / DSM 14655 / LMG 21543 / TTB310</strain>
    </source>
</reference>
<evidence type="ECO:0000313" key="5">
    <source>
        <dbReference type="EMBL" id="AEG92474.1"/>
    </source>
</evidence>
<evidence type="ECO:0000256" key="1">
    <source>
        <dbReference type="ARBA" id="ARBA00006484"/>
    </source>
</evidence>
<dbReference type="InterPro" id="IPR057326">
    <property type="entry name" value="KR_dom"/>
</dbReference>
<gene>
    <name evidence="5" type="ordered locus">Rta_13880</name>
</gene>
<comment type="similarity">
    <text evidence="1 3">Belongs to the short-chain dehydrogenases/reductases (SDR) family.</text>
</comment>
<dbReference type="PATRIC" id="fig|365046.3.peg.1417"/>
<dbReference type="RefSeq" id="WP_013900707.1">
    <property type="nucleotide sequence ID" value="NC_015677.1"/>
</dbReference>
<dbReference type="AlphaFoldDB" id="F5Y3K0"/>
<dbReference type="InterPro" id="IPR002347">
    <property type="entry name" value="SDR_fam"/>
</dbReference>
<feature type="domain" description="Ketoreductase" evidence="4">
    <location>
        <begin position="4"/>
        <end position="182"/>
    </location>
</feature>
<keyword evidence="6" id="KW-1185">Reference proteome</keyword>
<organism evidence="5 6">
    <name type="scientific">Ramlibacter tataouinensis (strain ATCC BAA-407 / DSM 14655 / LMG 21543 / TTB310)</name>
    <dbReference type="NCBI Taxonomy" id="365046"/>
    <lineage>
        <taxon>Bacteria</taxon>
        <taxon>Pseudomonadati</taxon>
        <taxon>Pseudomonadota</taxon>
        <taxon>Betaproteobacteria</taxon>
        <taxon>Burkholderiales</taxon>
        <taxon>Comamonadaceae</taxon>
        <taxon>Ramlibacter</taxon>
    </lineage>
</organism>
<dbReference type="eggNOG" id="COG4221">
    <property type="taxonomic scope" value="Bacteria"/>
</dbReference>